<protein>
    <submittedName>
        <fullName evidence="5">Photosystem II stability/assembly factor-like uncharacterized protein</fullName>
    </submittedName>
</protein>
<dbReference type="InterPro" id="IPR028203">
    <property type="entry name" value="PSII_CF48-like_dom"/>
</dbReference>
<dbReference type="PANTHER" id="PTHR47199">
    <property type="entry name" value="PHOTOSYSTEM II STABILITY/ASSEMBLY FACTOR HCF136, CHLOROPLASTIC"/>
    <property type="match status" value="1"/>
</dbReference>
<dbReference type="PROSITE" id="PS51257">
    <property type="entry name" value="PROKAR_LIPOPROTEIN"/>
    <property type="match status" value="1"/>
</dbReference>
<evidence type="ECO:0000313" key="5">
    <source>
        <dbReference type="EMBL" id="TCU91074.1"/>
    </source>
</evidence>
<evidence type="ECO:0000256" key="3">
    <source>
        <dbReference type="SAM" id="SignalP"/>
    </source>
</evidence>
<dbReference type="AlphaFoldDB" id="A0A4R3UM82"/>
<comment type="caution">
    <text evidence="5">The sequence shown here is derived from an EMBL/GenBank/DDBJ whole genome shotgun (WGS) entry which is preliminary data.</text>
</comment>
<keyword evidence="2" id="KW-0604">Photosystem II</keyword>
<dbReference type="RefSeq" id="WP_243655803.1">
    <property type="nucleotide sequence ID" value="NZ_CBCSGL010000026.1"/>
</dbReference>
<name>A0A4R3UM82_ROSSA</name>
<evidence type="ECO:0000259" key="4">
    <source>
        <dbReference type="Pfam" id="PF14870"/>
    </source>
</evidence>
<dbReference type="EMBL" id="SMBU01000027">
    <property type="protein sequence ID" value="TCU91074.1"/>
    <property type="molecule type" value="Genomic_DNA"/>
</dbReference>
<keyword evidence="6" id="KW-1185">Reference proteome</keyword>
<proteinExistence type="predicted"/>
<gene>
    <name evidence="5" type="ORF">EV671_10275</name>
</gene>
<reference evidence="5 6" key="1">
    <citation type="submission" date="2019-03" db="EMBL/GenBank/DDBJ databases">
        <title>Genomic Encyclopedia of Type Strains, Phase IV (KMG-IV): sequencing the most valuable type-strain genomes for metagenomic binning, comparative biology and taxonomic classification.</title>
        <authorList>
            <person name="Goeker M."/>
        </authorList>
    </citation>
    <scope>NUCLEOTIDE SEQUENCE [LARGE SCALE GENOMIC DNA]</scope>
    <source>
        <strain evidence="5 6">DSM 654</strain>
    </source>
</reference>
<dbReference type="Pfam" id="PF14870">
    <property type="entry name" value="PSII_BNR"/>
    <property type="match status" value="1"/>
</dbReference>
<evidence type="ECO:0000313" key="6">
    <source>
        <dbReference type="Proteomes" id="UP000295110"/>
    </source>
</evidence>
<dbReference type="Gene3D" id="2.130.10.10">
    <property type="entry name" value="YVTN repeat-like/Quinoprotein amine dehydrogenase"/>
    <property type="match status" value="1"/>
</dbReference>
<evidence type="ECO:0000256" key="1">
    <source>
        <dbReference type="ARBA" id="ARBA00022531"/>
    </source>
</evidence>
<dbReference type="Proteomes" id="UP000295110">
    <property type="component" value="Unassembled WGS sequence"/>
</dbReference>
<accession>A0A4R3UM82</accession>
<dbReference type="GO" id="GO:0015979">
    <property type="term" value="P:photosynthesis"/>
    <property type="evidence" value="ECO:0007669"/>
    <property type="project" value="UniProtKB-KW"/>
</dbReference>
<feature type="signal peptide" evidence="3">
    <location>
        <begin position="1"/>
        <end position="33"/>
    </location>
</feature>
<dbReference type="PANTHER" id="PTHR47199:SF2">
    <property type="entry name" value="PHOTOSYSTEM II STABILITY_ASSEMBLY FACTOR HCF136, CHLOROPLASTIC"/>
    <property type="match status" value="1"/>
</dbReference>
<evidence type="ECO:0000256" key="2">
    <source>
        <dbReference type="ARBA" id="ARBA00023276"/>
    </source>
</evidence>
<keyword evidence="3" id="KW-0732">Signal</keyword>
<feature type="chain" id="PRO_5020288874" evidence="3">
    <location>
        <begin position="34"/>
        <end position="334"/>
    </location>
</feature>
<keyword evidence="1" id="KW-0602">Photosynthesis</keyword>
<dbReference type="InterPro" id="IPR015943">
    <property type="entry name" value="WD40/YVTN_repeat-like_dom_sf"/>
</dbReference>
<feature type="domain" description="Photosynthesis system II assembly factor Ycf48/Hcf136-like" evidence="4">
    <location>
        <begin position="118"/>
        <end position="246"/>
    </location>
</feature>
<sequence>MESRPTRGQATRVAWLCASLTMLTGCIPAPDWAGVQAERGKPVQRYDTFQTVANHGSRVVAGAAGGVILTSADGGTNWVRHVLPQPSSVLAVAACPDGSFAALDFYKKVWVLPAEGGVWAMRQVPTRTDLLALTCDPLNRLWAVGARTSILWSADRGGSWQARDLGDDAILTTVQFIDERRAVITGEFGAVVTSADGGASWQPQPKIQGDFYPYAALFTDASNGWVSGLAGAIKRTRDGGRTWTNQPNQSGVPMYALLRVADELYGLGAGGRMVKLKGEQWQAFEHGQAIPAYLSAGTALDGRSMVVAGAAGALNVIHLPAQVAQTTTDAAEVR</sequence>
<dbReference type="SUPFAM" id="SSF110296">
    <property type="entry name" value="Oligoxyloglucan reducing end-specific cellobiohydrolase"/>
    <property type="match status" value="1"/>
</dbReference>
<organism evidence="5 6">
    <name type="scientific">Roseateles saccharophilus</name>
    <name type="common">Pseudomonas saccharophila</name>
    <dbReference type="NCBI Taxonomy" id="304"/>
    <lineage>
        <taxon>Bacteria</taxon>
        <taxon>Pseudomonadati</taxon>
        <taxon>Pseudomonadota</taxon>
        <taxon>Betaproteobacteria</taxon>
        <taxon>Burkholderiales</taxon>
        <taxon>Sphaerotilaceae</taxon>
        <taxon>Roseateles</taxon>
    </lineage>
</organism>
<dbReference type="GO" id="GO:0009523">
    <property type="term" value="C:photosystem II"/>
    <property type="evidence" value="ECO:0007669"/>
    <property type="project" value="UniProtKB-KW"/>
</dbReference>